<dbReference type="InterPro" id="IPR020941">
    <property type="entry name" value="SUFU-like_domain"/>
</dbReference>
<accession>A0ABS4J9C2</accession>
<evidence type="ECO:0000259" key="1">
    <source>
        <dbReference type="Pfam" id="PF05076"/>
    </source>
</evidence>
<proteinExistence type="predicted"/>
<sequence>MKPTERQKELYKKLSPIIGIEPKVIRYGDDTGENSIFIMQCPDPLDENVMFYSTIGLSDYTVGDKKYELMFTGYASEDKIGNILSTSAFFCIKDNWKVSEGAVFETLVEMYYRDSEMKHIYFTTPYLWEEKLEDFQVENESIFFLLVIPISEAELRFLRENGTEVLEELFEENEIDIFDIDRKSIL</sequence>
<organism evidence="2 3">
    <name type="scientific">Paenibacillus eucommiae</name>
    <dbReference type="NCBI Taxonomy" id="1355755"/>
    <lineage>
        <taxon>Bacteria</taxon>
        <taxon>Bacillati</taxon>
        <taxon>Bacillota</taxon>
        <taxon>Bacilli</taxon>
        <taxon>Bacillales</taxon>
        <taxon>Paenibacillaceae</taxon>
        <taxon>Paenibacillus</taxon>
    </lineage>
</organism>
<dbReference type="Proteomes" id="UP001519287">
    <property type="component" value="Unassembled WGS sequence"/>
</dbReference>
<reference evidence="2 3" key="1">
    <citation type="submission" date="2021-03" db="EMBL/GenBank/DDBJ databases">
        <title>Genomic Encyclopedia of Type Strains, Phase IV (KMG-IV): sequencing the most valuable type-strain genomes for metagenomic binning, comparative biology and taxonomic classification.</title>
        <authorList>
            <person name="Goeker M."/>
        </authorList>
    </citation>
    <scope>NUCLEOTIDE SEQUENCE [LARGE SCALE GENOMIC DNA]</scope>
    <source>
        <strain evidence="2 3">DSM 26048</strain>
    </source>
</reference>
<evidence type="ECO:0000313" key="2">
    <source>
        <dbReference type="EMBL" id="MBP1995845.1"/>
    </source>
</evidence>
<feature type="domain" description="Suppressor of fused-like" evidence="1">
    <location>
        <begin position="33"/>
        <end position="183"/>
    </location>
</feature>
<gene>
    <name evidence="2" type="ORF">J2Z66_007487</name>
</gene>
<dbReference type="EMBL" id="JAGGLB010000039">
    <property type="protein sequence ID" value="MBP1995845.1"/>
    <property type="molecule type" value="Genomic_DNA"/>
</dbReference>
<protein>
    <recommendedName>
        <fullName evidence="1">Suppressor of fused-like domain-containing protein</fullName>
    </recommendedName>
</protein>
<dbReference type="Pfam" id="PF05076">
    <property type="entry name" value="SUFU"/>
    <property type="match status" value="1"/>
</dbReference>
<evidence type="ECO:0000313" key="3">
    <source>
        <dbReference type="Proteomes" id="UP001519287"/>
    </source>
</evidence>
<keyword evidence="3" id="KW-1185">Reference proteome</keyword>
<dbReference type="RefSeq" id="WP_209977723.1">
    <property type="nucleotide sequence ID" value="NZ_JAGGLB010000039.1"/>
</dbReference>
<comment type="caution">
    <text evidence="2">The sequence shown here is derived from an EMBL/GenBank/DDBJ whole genome shotgun (WGS) entry which is preliminary data.</text>
</comment>
<name>A0ABS4J9C2_9BACL</name>